<proteinExistence type="predicted"/>
<dbReference type="OrthoDB" id="10642042at2759"/>
<sequence length="204" mass="22706">MQTTWSSQLTDNSHWKTEIKNSRKTFEEIQKEEEAAAVHERETKAHLGGTVGHFQQSNSTINSWGFYQTPEHVSLADVQKLQAEHEFVEQQRRILADIEREQAVKAQAGDTILSKVTDSKKGSRNNRKGKKVNAGTGEGKPAVLTCCTNGSVESQSRRNKQKKAKERKAARKAAGEKFAGDAIADLNGKKSRTQRHVKLLPDVA</sequence>
<dbReference type="RefSeq" id="XP_024586712.1">
    <property type="nucleotide sequence ID" value="XM_024721632.1"/>
</dbReference>
<dbReference type="Proteomes" id="UP000054928">
    <property type="component" value="Unassembled WGS sequence"/>
</dbReference>
<name>A0A0P1B6B1_PLAHL</name>
<dbReference type="AlphaFoldDB" id="A0A0P1B6B1"/>
<dbReference type="EMBL" id="CCYD01003105">
    <property type="protein sequence ID" value="CEG50343.1"/>
    <property type="molecule type" value="Genomic_DNA"/>
</dbReference>
<reference evidence="3" key="1">
    <citation type="submission" date="2014-09" db="EMBL/GenBank/DDBJ databases">
        <authorList>
            <person name="Sharma Rahul"/>
            <person name="Thines Marco"/>
        </authorList>
    </citation>
    <scope>NUCLEOTIDE SEQUENCE [LARGE SCALE GENOMIC DNA]</scope>
</reference>
<keyword evidence="3" id="KW-1185">Reference proteome</keyword>
<feature type="region of interest" description="Disordered" evidence="1">
    <location>
        <begin position="115"/>
        <end position="179"/>
    </location>
</feature>
<feature type="compositionally biased region" description="Basic residues" evidence="1">
    <location>
        <begin position="122"/>
        <end position="131"/>
    </location>
</feature>
<accession>A0A0P1B6B1</accession>
<protein>
    <submittedName>
        <fullName evidence="2">Uncharacterized protein</fullName>
    </submittedName>
</protein>
<dbReference type="GeneID" id="36403115"/>
<evidence type="ECO:0000313" key="2">
    <source>
        <dbReference type="EMBL" id="CEG50343.1"/>
    </source>
</evidence>
<organism evidence="2 3">
    <name type="scientific">Plasmopara halstedii</name>
    <name type="common">Downy mildew of sunflower</name>
    <dbReference type="NCBI Taxonomy" id="4781"/>
    <lineage>
        <taxon>Eukaryota</taxon>
        <taxon>Sar</taxon>
        <taxon>Stramenopiles</taxon>
        <taxon>Oomycota</taxon>
        <taxon>Peronosporomycetes</taxon>
        <taxon>Peronosporales</taxon>
        <taxon>Peronosporaceae</taxon>
        <taxon>Plasmopara</taxon>
    </lineage>
</organism>
<evidence type="ECO:0000313" key="3">
    <source>
        <dbReference type="Proteomes" id="UP000054928"/>
    </source>
</evidence>
<feature type="compositionally biased region" description="Basic residues" evidence="1">
    <location>
        <begin position="157"/>
        <end position="171"/>
    </location>
</feature>
<evidence type="ECO:0000256" key="1">
    <source>
        <dbReference type="SAM" id="MobiDB-lite"/>
    </source>
</evidence>